<dbReference type="EMBL" id="CP159218">
    <property type="protein sequence ID" value="XCG62805.1"/>
    <property type="molecule type" value="Genomic_DNA"/>
</dbReference>
<evidence type="ECO:0000313" key="2">
    <source>
        <dbReference type="EMBL" id="XCG62805.1"/>
    </source>
</evidence>
<protein>
    <submittedName>
        <fullName evidence="2">Uncharacterized protein</fullName>
    </submittedName>
</protein>
<evidence type="ECO:0000256" key="1">
    <source>
        <dbReference type="SAM" id="MobiDB-lite"/>
    </source>
</evidence>
<reference evidence="2" key="1">
    <citation type="submission" date="2024-05" db="EMBL/GenBank/DDBJ databases">
        <authorList>
            <person name="Cai S.Y."/>
            <person name="Jin L.M."/>
            <person name="Li H.R."/>
        </authorList>
    </citation>
    <scope>NUCLEOTIDE SEQUENCE</scope>
    <source>
        <strain evidence="2">A5-74</strain>
    </source>
</reference>
<dbReference type="AlphaFoldDB" id="A0AAU8DKM6"/>
<dbReference type="RefSeq" id="WP_353648420.1">
    <property type="nucleotide sequence ID" value="NZ_CP159218.1"/>
</dbReference>
<proteinExistence type="predicted"/>
<gene>
    <name evidence="2" type="ORF">ABLG96_16500</name>
</gene>
<name>A0AAU8DKM6_9ACTN</name>
<feature type="region of interest" description="Disordered" evidence="1">
    <location>
        <begin position="133"/>
        <end position="181"/>
    </location>
</feature>
<sequence>MTFPLDAPAGPTVLLDRVVLTDYGTLVIFWDWEGCAPDPDEVFRGQHNGIIGTGRSDCVYFFLAGGFGYSRVRVQVTKDEPRLLDAEWGDVVEVSVEIPTSEFVRWTTTQDLDGGELPELAPGSYRVRLSELDRDAASRRPGTQDDPSTDGLIELWPHSPEPDRIVRLTSASARSMHDDRH</sequence>
<organism evidence="2">
    <name type="scientific">Nakamurella sp. A5-74</name>
    <dbReference type="NCBI Taxonomy" id="3158264"/>
    <lineage>
        <taxon>Bacteria</taxon>
        <taxon>Bacillati</taxon>
        <taxon>Actinomycetota</taxon>
        <taxon>Actinomycetes</taxon>
        <taxon>Nakamurellales</taxon>
        <taxon>Nakamurellaceae</taxon>
        <taxon>Nakamurella</taxon>
    </lineage>
</organism>
<accession>A0AAU8DKM6</accession>